<dbReference type="Gene3D" id="2.60.40.1120">
    <property type="entry name" value="Carboxypeptidase-like, regulatory domain"/>
    <property type="match status" value="1"/>
</dbReference>
<dbReference type="Proteomes" id="UP000613030">
    <property type="component" value="Unassembled WGS sequence"/>
</dbReference>
<dbReference type="InterPro" id="IPR008969">
    <property type="entry name" value="CarboxyPept-like_regulatory"/>
</dbReference>
<name>A0ABS1KK76_9BACT</name>
<organism evidence="1 2">
    <name type="scientific">Chryseolinea lacunae</name>
    <dbReference type="NCBI Taxonomy" id="2801331"/>
    <lineage>
        <taxon>Bacteria</taxon>
        <taxon>Pseudomonadati</taxon>
        <taxon>Bacteroidota</taxon>
        <taxon>Cytophagia</taxon>
        <taxon>Cytophagales</taxon>
        <taxon>Fulvivirgaceae</taxon>
        <taxon>Chryseolinea</taxon>
    </lineage>
</organism>
<dbReference type="RefSeq" id="WP_202006821.1">
    <property type="nucleotide sequence ID" value="NZ_JAERRB010000001.1"/>
</dbReference>
<dbReference type="Pfam" id="PF13715">
    <property type="entry name" value="CarbopepD_reg_2"/>
    <property type="match status" value="1"/>
</dbReference>
<dbReference type="EMBL" id="JAERRB010000001">
    <property type="protein sequence ID" value="MBL0739856.1"/>
    <property type="molecule type" value="Genomic_DNA"/>
</dbReference>
<evidence type="ECO:0000313" key="2">
    <source>
        <dbReference type="Proteomes" id="UP000613030"/>
    </source>
</evidence>
<comment type="caution">
    <text evidence="1">The sequence shown here is derived from an EMBL/GenBank/DDBJ whole genome shotgun (WGS) entry which is preliminary data.</text>
</comment>
<keyword evidence="2" id="KW-1185">Reference proteome</keyword>
<proteinExistence type="predicted"/>
<gene>
    <name evidence="1" type="ORF">JI741_01440</name>
</gene>
<dbReference type="SUPFAM" id="SSF49464">
    <property type="entry name" value="Carboxypeptidase regulatory domain-like"/>
    <property type="match status" value="1"/>
</dbReference>
<protein>
    <submittedName>
        <fullName evidence="1">Carboxypeptidase-like regulatory domain-containing protein</fullName>
    </submittedName>
</protein>
<reference evidence="1 2" key="1">
    <citation type="submission" date="2021-01" db="EMBL/GenBank/DDBJ databases">
        <title>Chryseolinea sp. Jin1 Genome sequencing and assembly.</title>
        <authorList>
            <person name="Kim I."/>
        </authorList>
    </citation>
    <scope>NUCLEOTIDE SEQUENCE [LARGE SCALE GENOMIC DNA]</scope>
    <source>
        <strain evidence="1 2">Jin1</strain>
    </source>
</reference>
<evidence type="ECO:0000313" key="1">
    <source>
        <dbReference type="EMBL" id="MBL0739856.1"/>
    </source>
</evidence>
<sequence>MKKNFALSIPAPCSEQWDSFTPAANGGFCSVCSKVVVDFTKAGDAEVAAFFSSKPEHACGRFRTDQMKAYAHQPYPRIAPGFTLLKAGFLSLLFLLTSKPASAQTTLAKANTEIAAHPQHEQKNSPANTGIRVKGVVMAENDVAPGISVYLKGGERSTSTDEQGRFEFPGELKEGDVLVFSFIGYESEEYVVPNKITTDLQITMTMRYLTLMGAVAVVEQPEPTPSALRRFWNSVKNIF</sequence>
<accession>A0ABS1KK76</accession>